<dbReference type="Pfam" id="PF05699">
    <property type="entry name" value="Dimer_Tnp_hAT"/>
    <property type="match status" value="1"/>
</dbReference>
<gene>
    <name evidence="3" type="ORF">FJT64_009767</name>
</gene>
<proteinExistence type="predicted"/>
<dbReference type="AlphaFoldDB" id="A0A6A4VCH1"/>
<dbReference type="SUPFAM" id="SSF53098">
    <property type="entry name" value="Ribonuclease H-like"/>
    <property type="match status" value="1"/>
</dbReference>
<accession>A0A6A4VCH1</accession>
<evidence type="ECO:0000256" key="1">
    <source>
        <dbReference type="SAM" id="SignalP"/>
    </source>
</evidence>
<dbReference type="InterPro" id="IPR008906">
    <property type="entry name" value="HATC_C_dom"/>
</dbReference>
<dbReference type="EMBL" id="VIIS01001829">
    <property type="protein sequence ID" value="KAF0292196.1"/>
    <property type="molecule type" value="Genomic_DNA"/>
</dbReference>
<keyword evidence="4" id="KW-1185">Reference proteome</keyword>
<dbReference type="GO" id="GO:0046983">
    <property type="term" value="F:protein dimerization activity"/>
    <property type="evidence" value="ECO:0007669"/>
    <property type="project" value="InterPro"/>
</dbReference>
<dbReference type="InterPro" id="IPR012337">
    <property type="entry name" value="RNaseH-like_sf"/>
</dbReference>
<feature type="chain" id="PRO_5025587428" description="HAT C-terminal dimerisation domain-containing protein" evidence="1">
    <location>
        <begin position="23"/>
        <end position="100"/>
    </location>
</feature>
<sequence>MLTRCVLRLVEALLAVLQEAVGLYRAVRDDPVQCDQLVKSQEATVRHSGPLKIALALAALPVTQVSIERLFSAMRLLLTDLRSRFKQDAVEAILLLPING</sequence>
<organism evidence="3 4">
    <name type="scientific">Amphibalanus amphitrite</name>
    <name type="common">Striped barnacle</name>
    <name type="synonym">Balanus amphitrite</name>
    <dbReference type="NCBI Taxonomy" id="1232801"/>
    <lineage>
        <taxon>Eukaryota</taxon>
        <taxon>Metazoa</taxon>
        <taxon>Ecdysozoa</taxon>
        <taxon>Arthropoda</taxon>
        <taxon>Crustacea</taxon>
        <taxon>Multicrustacea</taxon>
        <taxon>Cirripedia</taxon>
        <taxon>Thoracica</taxon>
        <taxon>Thoracicalcarea</taxon>
        <taxon>Balanomorpha</taxon>
        <taxon>Balanoidea</taxon>
        <taxon>Balanidae</taxon>
        <taxon>Amphibalaninae</taxon>
        <taxon>Amphibalanus</taxon>
    </lineage>
</organism>
<keyword evidence="1" id="KW-0732">Signal</keyword>
<evidence type="ECO:0000313" key="3">
    <source>
        <dbReference type="EMBL" id="KAF0292196.1"/>
    </source>
</evidence>
<feature type="signal peptide" evidence="1">
    <location>
        <begin position="1"/>
        <end position="22"/>
    </location>
</feature>
<dbReference type="Proteomes" id="UP000440578">
    <property type="component" value="Unassembled WGS sequence"/>
</dbReference>
<comment type="caution">
    <text evidence="3">The sequence shown here is derived from an EMBL/GenBank/DDBJ whole genome shotgun (WGS) entry which is preliminary data.</text>
</comment>
<name>A0A6A4VCH1_AMPAM</name>
<reference evidence="3 4" key="1">
    <citation type="submission" date="2019-07" db="EMBL/GenBank/DDBJ databases">
        <title>Draft genome assembly of a fouling barnacle, Amphibalanus amphitrite (Darwin, 1854): The first reference genome for Thecostraca.</title>
        <authorList>
            <person name="Kim W."/>
        </authorList>
    </citation>
    <scope>NUCLEOTIDE SEQUENCE [LARGE SCALE GENOMIC DNA]</scope>
    <source>
        <strain evidence="3">SNU_AA5</strain>
        <tissue evidence="3">Soma without cirri and trophi</tissue>
    </source>
</reference>
<evidence type="ECO:0000259" key="2">
    <source>
        <dbReference type="Pfam" id="PF05699"/>
    </source>
</evidence>
<evidence type="ECO:0000313" key="4">
    <source>
        <dbReference type="Proteomes" id="UP000440578"/>
    </source>
</evidence>
<protein>
    <recommendedName>
        <fullName evidence="2">HAT C-terminal dimerisation domain-containing protein</fullName>
    </recommendedName>
</protein>
<feature type="domain" description="HAT C-terminal dimerisation" evidence="2">
    <location>
        <begin position="52"/>
        <end position="95"/>
    </location>
</feature>